<evidence type="ECO:0000256" key="4">
    <source>
        <dbReference type="ARBA" id="ARBA00023163"/>
    </source>
</evidence>
<dbReference type="EMBL" id="BAAAOG010000006">
    <property type="protein sequence ID" value="GAA1964134.1"/>
    <property type="molecule type" value="Genomic_DNA"/>
</dbReference>
<keyword evidence="2" id="KW-0805">Transcription regulation</keyword>
<dbReference type="Gene3D" id="3.40.50.2300">
    <property type="match status" value="1"/>
</dbReference>
<reference evidence="10" key="1">
    <citation type="journal article" date="2019" name="Int. J. Syst. Evol. Microbiol.">
        <title>The Global Catalogue of Microorganisms (GCM) 10K type strain sequencing project: providing services to taxonomists for standard genome sequencing and annotation.</title>
        <authorList>
            <consortium name="The Broad Institute Genomics Platform"/>
            <consortium name="The Broad Institute Genome Sequencing Center for Infectious Disease"/>
            <person name="Wu L."/>
            <person name="Ma J."/>
        </authorList>
    </citation>
    <scope>NUCLEOTIDE SEQUENCE [LARGE SCALE GENOMIC DNA]</scope>
    <source>
        <strain evidence="10">JCM 14901</strain>
    </source>
</reference>
<evidence type="ECO:0000256" key="2">
    <source>
        <dbReference type="ARBA" id="ARBA00023015"/>
    </source>
</evidence>
<dbReference type="InterPro" id="IPR016032">
    <property type="entry name" value="Sig_transdc_resp-reg_C-effctor"/>
</dbReference>
<protein>
    <submittedName>
        <fullName evidence="9">Response regulator transcription factor</fullName>
    </submittedName>
</protein>
<proteinExistence type="predicted"/>
<dbReference type="Gene3D" id="1.10.10.10">
    <property type="entry name" value="Winged helix-like DNA-binding domain superfamily/Winged helix DNA-binding domain"/>
    <property type="match status" value="1"/>
</dbReference>
<dbReference type="CDD" id="cd17574">
    <property type="entry name" value="REC_OmpR"/>
    <property type="match status" value="1"/>
</dbReference>
<evidence type="ECO:0000313" key="9">
    <source>
        <dbReference type="EMBL" id="GAA1964134.1"/>
    </source>
</evidence>
<feature type="DNA-binding region" description="OmpR/PhoB-type" evidence="6">
    <location>
        <begin position="129"/>
        <end position="227"/>
    </location>
</feature>
<feature type="modified residue" description="4-aspartylphosphate" evidence="5">
    <location>
        <position position="55"/>
    </location>
</feature>
<keyword evidence="10" id="KW-1185">Reference proteome</keyword>
<dbReference type="SUPFAM" id="SSF52172">
    <property type="entry name" value="CheY-like"/>
    <property type="match status" value="1"/>
</dbReference>
<evidence type="ECO:0000256" key="6">
    <source>
        <dbReference type="PROSITE-ProRule" id="PRU01091"/>
    </source>
</evidence>
<dbReference type="InterPro" id="IPR011006">
    <property type="entry name" value="CheY-like_superfamily"/>
</dbReference>
<keyword evidence="4" id="KW-0804">Transcription</keyword>
<dbReference type="Pfam" id="PF00072">
    <property type="entry name" value="Response_reg"/>
    <property type="match status" value="1"/>
</dbReference>
<feature type="domain" description="OmpR/PhoB-type" evidence="8">
    <location>
        <begin position="129"/>
        <end position="227"/>
    </location>
</feature>
<keyword evidence="3 6" id="KW-0238">DNA-binding</keyword>
<evidence type="ECO:0000259" key="7">
    <source>
        <dbReference type="PROSITE" id="PS50110"/>
    </source>
</evidence>
<dbReference type="InterPro" id="IPR036388">
    <property type="entry name" value="WH-like_DNA-bd_sf"/>
</dbReference>
<keyword evidence="1 5" id="KW-0597">Phosphoprotein</keyword>
<dbReference type="PANTHER" id="PTHR48111:SF4">
    <property type="entry name" value="DNA-BINDING DUAL TRANSCRIPTIONAL REGULATOR OMPR"/>
    <property type="match status" value="1"/>
</dbReference>
<dbReference type="SMART" id="SM00862">
    <property type="entry name" value="Trans_reg_C"/>
    <property type="match status" value="1"/>
</dbReference>
<dbReference type="PROSITE" id="PS51755">
    <property type="entry name" value="OMPR_PHOB"/>
    <property type="match status" value="1"/>
</dbReference>
<dbReference type="InterPro" id="IPR001867">
    <property type="entry name" value="OmpR/PhoB-type_DNA-bd"/>
</dbReference>
<sequence length="231" mass="26265">MDDAARVTLVEDDPTVRTVVGDYLRAAGYAVDQYADGVTAQRALNKGLPDVLIVDRMLPGLSGDELCREVRERSDIPIIMLTALDAVDERIRGLETGADDYITKPFALRELQLRVQAQLRRRAAPTAAPIEFAVGPFRIDPGHRRVWARGREVALTAREYELLFYLSRHPDRALSRDELLREVWGWGFGDASTVTVHVRRLREKIEDDPRFPCHLHTEWGAGYRFTVEPRC</sequence>
<dbReference type="InterPro" id="IPR001789">
    <property type="entry name" value="Sig_transdc_resp-reg_receiver"/>
</dbReference>
<dbReference type="SMART" id="SM00448">
    <property type="entry name" value="REC"/>
    <property type="match status" value="1"/>
</dbReference>
<dbReference type="Gene3D" id="6.10.250.690">
    <property type="match status" value="1"/>
</dbReference>
<comment type="caution">
    <text evidence="9">The sequence shown here is derived from an EMBL/GenBank/DDBJ whole genome shotgun (WGS) entry which is preliminary data.</text>
</comment>
<organism evidence="9 10">
    <name type="scientific">Microbacterium deminutum</name>
    <dbReference type="NCBI Taxonomy" id="344164"/>
    <lineage>
        <taxon>Bacteria</taxon>
        <taxon>Bacillati</taxon>
        <taxon>Actinomycetota</taxon>
        <taxon>Actinomycetes</taxon>
        <taxon>Micrococcales</taxon>
        <taxon>Microbacteriaceae</taxon>
        <taxon>Microbacterium</taxon>
    </lineage>
</organism>
<evidence type="ECO:0000259" key="8">
    <source>
        <dbReference type="PROSITE" id="PS51755"/>
    </source>
</evidence>
<evidence type="ECO:0000256" key="1">
    <source>
        <dbReference type="ARBA" id="ARBA00022553"/>
    </source>
</evidence>
<accession>A0ABP5CKU9</accession>
<evidence type="ECO:0000256" key="3">
    <source>
        <dbReference type="ARBA" id="ARBA00023125"/>
    </source>
</evidence>
<dbReference type="CDD" id="cd00383">
    <property type="entry name" value="trans_reg_C"/>
    <property type="match status" value="1"/>
</dbReference>
<feature type="domain" description="Response regulatory" evidence="7">
    <location>
        <begin position="6"/>
        <end position="119"/>
    </location>
</feature>
<evidence type="ECO:0000313" key="10">
    <source>
        <dbReference type="Proteomes" id="UP001499933"/>
    </source>
</evidence>
<gene>
    <name evidence="9" type="ORF">GCM10009776_28650</name>
</gene>
<name>A0ABP5CKU9_9MICO</name>
<dbReference type="PROSITE" id="PS50110">
    <property type="entry name" value="RESPONSE_REGULATORY"/>
    <property type="match status" value="1"/>
</dbReference>
<dbReference type="RefSeq" id="WP_344095794.1">
    <property type="nucleotide sequence ID" value="NZ_BAAAOG010000006.1"/>
</dbReference>
<dbReference type="InterPro" id="IPR039420">
    <property type="entry name" value="WalR-like"/>
</dbReference>
<dbReference type="PANTHER" id="PTHR48111">
    <property type="entry name" value="REGULATOR OF RPOS"/>
    <property type="match status" value="1"/>
</dbReference>
<evidence type="ECO:0000256" key="5">
    <source>
        <dbReference type="PROSITE-ProRule" id="PRU00169"/>
    </source>
</evidence>
<dbReference type="Proteomes" id="UP001499933">
    <property type="component" value="Unassembled WGS sequence"/>
</dbReference>
<dbReference type="Pfam" id="PF00486">
    <property type="entry name" value="Trans_reg_C"/>
    <property type="match status" value="1"/>
</dbReference>
<dbReference type="SUPFAM" id="SSF46894">
    <property type="entry name" value="C-terminal effector domain of the bipartite response regulators"/>
    <property type="match status" value="1"/>
</dbReference>